<evidence type="ECO:0000256" key="1">
    <source>
        <dbReference type="SAM" id="MobiDB-lite"/>
    </source>
</evidence>
<accession>A0A9X1MXK0</accession>
<protein>
    <submittedName>
        <fullName evidence="2">Uncharacterized protein</fullName>
    </submittedName>
</protein>
<dbReference type="EMBL" id="JAJNAG010000014">
    <property type="protein sequence ID" value="MCD1126030.1"/>
    <property type="molecule type" value="Genomic_DNA"/>
</dbReference>
<dbReference type="RefSeq" id="WP_230609169.1">
    <property type="nucleotide sequence ID" value="NZ_JAJNAG010000014.1"/>
</dbReference>
<sequence length="71" mass="7247">MKLSLALLNRALESSQQLREGSTPDMDVRRGAASPGANQRRCVSPSEGGGKSPPGDLDSGAKARGAGGVRL</sequence>
<dbReference type="AlphaFoldDB" id="A0A9X1MXK0"/>
<reference evidence="2" key="1">
    <citation type="submission" date="2021-11" db="EMBL/GenBank/DDBJ databases">
        <title>Jinshanibacter sp. isolated from one year old Eriocheir sinensis.</title>
        <authorList>
            <person name="Li J.-Y."/>
            <person name="He W."/>
            <person name="Gao T.-H."/>
        </authorList>
    </citation>
    <scope>NUCLEOTIDE SEQUENCE</scope>
    <source>
        <strain evidence="2">LJY008</strain>
    </source>
</reference>
<name>A0A9X1MXK0_9GAMM</name>
<dbReference type="Proteomes" id="UP001139171">
    <property type="component" value="Unassembled WGS sequence"/>
</dbReference>
<organism evidence="2 3">
    <name type="scientific">Limnobaculum eriocheiris</name>
    <dbReference type="NCBI Taxonomy" id="2897391"/>
    <lineage>
        <taxon>Bacteria</taxon>
        <taxon>Pseudomonadati</taxon>
        <taxon>Pseudomonadota</taxon>
        <taxon>Gammaproteobacteria</taxon>
        <taxon>Enterobacterales</taxon>
        <taxon>Budviciaceae</taxon>
        <taxon>Limnobaculum</taxon>
    </lineage>
</organism>
<feature type="region of interest" description="Disordered" evidence="1">
    <location>
        <begin position="14"/>
        <end position="71"/>
    </location>
</feature>
<keyword evidence="3" id="KW-1185">Reference proteome</keyword>
<evidence type="ECO:0000313" key="3">
    <source>
        <dbReference type="Proteomes" id="UP001139171"/>
    </source>
</evidence>
<proteinExistence type="predicted"/>
<evidence type="ECO:0000313" key="2">
    <source>
        <dbReference type="EMBL" id="MCD1126030.1"/>
    </source>
</evidence>
<comment type="caution">
    <text evidence="2">The sequence shown here is derived from an EMBL/GenBank/DDBJ whole genome shotgun (WGS) entry which is preliminary data.</text>
</comment>
<gene>
    <name evidence="2" type="ORF">LPW36_08455</name>
</gene>